<evidence type="ECO:0000313" key="1">
    <source>
        <dbReference type="EMBL" id="SPJ32926.1"/>
    </source>
</evidence>
<reference evidence="2" key="1">
    <citation type="submission" date="2018-03" db="EMBL/GenBank/DDBJ databases">
        <authorList>
            <person name="Navarro De La Torre S."/>
        </authorList>
    </citation>
    <scope>NUCLEOTIDE SEQUENCE [LARGE SCALE GENOMIC DNA]</scope>
    <source>
        <strain evidence="2">EAod3</strain>
    </source>
</reference>
<name>A0A2R8CJ62_9GAMM</name>
<sequence length="149" mass="16248">MPSLSRFNLSYRGLVFTSLLMLPTVVLAGSGQVQVSMSVRAGCLIQTPSNQAPDLGYLCSPNAGDFRLSLDNGRHADGIQRHLSDGQSRVPYQLQVALDNGKWLTANHALSIHLPENAPQLILQALSLPASPLERDLSYRDTVLATFEY</sequence>
<gene>
    <name evidence="1" type="ORF">KSP9073_00928</name>
</gene>
<protein>
    <recommendedName>
        <fullName evidence="3">Spore coat protein U domain-containing protein</fullName>
    </recommendedName>
</protein>
<evidence type="ECO:0000313" key="2">
    <source>
        <dbReference type="Proteomes" id="UP000244934"/>
    </source>
</evidence>
<dbReference type="Proteomes" id="UP000244934">
    <property type="component" value="Unassembled WGS sequence"/>
</dbReference>
<dbReference type="EMBL" id="ONZI01000001">
    <property type="protein sequence ID" value="SPJ32926.1"/>
    <property type="molecule type" value="Genomic_DNA"/>
</dbReference>
<keyword evidence="2" id="KW-1185">Reference proteome</keyword>
<accession>A0A2R8CJ62</accession>
<dbReference type="AlphaFoldDB" id="A0A2R8CJ62"/>
<proteinExistence type="predicted"/>
<evidence type="ECO:0008006" key="3">
    <source>
        <dbReference type="Google" id="ProtNLM"/>
    </source>
</evidence>
<organism evidence="1 2">
    <name type="scientific">Kushneria phyllosphaerae</name>
    <dbReference type="NCBI Taxonomy" id="2100822"/>
    <lineage>
        <taxon>Bacteria</taxon>
        <taxon>Pseudomonadati</taxon>
        <taxon>Pseudomonadota</taxon>
        <taxon>Gammaproteobacteria</taxon>
        <taxon>Oceanospirillales</taxon>
        <taxon>Halomonadaceae</taxon>
        <taxon>Kushneria</taxon>
    </lineage>
</organism>
<dbReference type="RefSeq" id="WP_133240986.1">
    <property type="nucleotide sequence ID" value="NZ_ONZI01000001.1"/>
</dbReference>
<dbReference type="OrthoDB" id="5952295at2"/>